<dbReference type="Gene3D" id="2.60.210.10">
    <property type="entry name" value="Apoptosis, Tumor Necrosis Factor Receptor Associated Protein 2, Chain A"/>
    <property type="match status" value="1"/>
</dbReference>
<protein>
    <submittedName>
        <fullName evidence="1">Uncharacterized protein</fullName>
    </submittedName>
</protein>
<reference evidence="1" key="1">
    <citation type="journal article" date="2023" name="Insect Mol. Biol.">
        <title>Genome sequencing provides insights into the evolution of gene families encoding plant cell wall-degrading enzymes in longhorned beetles.</title>
        <authorList>
            <person name="Shin N.R."/>
            <person name="Okamura Y."/>
            <person name="Kirsch R."/>
            <person name="Pauchet Y."/>
        </authorList>
    </citation>
    <scope>NUCLEOTIDE SEQUENCE</scope>
    <source>
        <strain evidence="1">MMC_N1</strain>
    </source>
</reference>
<name>A0ABQ9JFE4_9CUCU</name>
<evidence type="ECO:0000313" key="2">
    <source>
        <dbReference type="Proteomes" id="UP001162164"/>
    </source>
</evidence>
<dbReference type="SUPFAM" id="SSF49599">
    <property type="entry name" value="TRAF domain-like"/>
    <property type="match status" value="1"/>
</dbReference>
<sequence>MSEQISSCNLSMTKLQQHYCNGCYLWYFNDFKNKIIAMRENPHIMHYSPGFYTSAYGYNLRESSGKIGKIRECSHYFRNSRNLFLGPENISKDTKHSGFRLRKNSGKVGSVRIISGIVAIDSLYLEMLRESLGKIGRVRIVLGIFVIDSLHPKIYGKTANTVFLAFGRVRVKSRKFGKSRECSDHFRNSCNRFLGPENIRKGTKHGGFRLRESSGKIGRAWVVSGIVAIDSSHPKIYEKTPNTAFLAFGRVCTLSASLWSVVYCRIEVMCRKRLFAIFHFCRLRDGNRGFLTAPKFIVGPFRSWGYANLTHNARTKFAAAILRFDCLKIPLTPEQDTFILMTHFRSGIWNPNGSWSYSIQSIDWSLSNKMRKIIFAKANLQAGHLF</sequence>
<dbReference type="EMBL" id="JAPWTJ010000608">
    <property type="protein sequence ID" value="KAJ8976938.1"/>
    <property type="molecule type" value="Genomic_DNA"/>
</dbReference>
<proteinExistence type="predicted"/>
<comment type="caution">
    <text evidence="1">The sequence shown here is derived from an EMBL/GenBank/DDBJ whole genome shotgun (WGS) entry which is preliminary data.</text>
</comment>
<dbReference type="InterPro" id="IPR008974">
    <property type="entry name" value="TRAF-like"/>
</dbReference>
<dbReference type="Proteomes" id="UP001162164">
    <property type="component" value="Unassembled WGS sequence"/>
</dbReference>
<organism evidence="1 2">
    <name type="scientific">Molorchus minor</name>
    <dbReference type="NCBI Taxonomy" id="1323400"/>
    <lineage>
        <taxon>Eukaryota</taxon>
        <taxon>Metazoa</taxon>
        <taxon>Ecdysozoa</taxon>
        <taxon>Arthropoda</taxon>
        <taxon>Hexapoda</taxon>
        <taxon>Insecta</taxon>
        <taxon>Pterygota</taxon>
        <taxon>Neoptera</taxon>
        <taxon>Endopterygota</taxon>
        <taxon>Coleoptera</taxon>
        <taxon>Polyphaga</taxon>
        <taxon>Cucujiformia</taxon>
        <taxon>Chrysomeloidea</taxon>
        <taxon>Cerambycidae</taxon>
        <taxon>Lamiinae</taxon>
        <taxon>Monochamini</taxon>
        <taxon>Molorchus</taxon>
    </lineage>
</organism>
<keyword evidence="2" id="KW-1185">Reference proteome</keyword>
<accession>A0ABQ9JFE4</accession>
<evidence type="ECO:0000313" key="1">
    <source>
        <dbReference type="EMBL" id="KAJ8976938.1"/>
    </source>
</evidence>
<gene>
    <name evidence="1" type="ORF">NQ317_012223</name>
</gene>